<proteinExistence type="predicted"/>
<evidence type="ECO:0000313" key="3">
    <source>
        <dbReference type="EMBL" id="KAF9765036.1"/>
    </source>
</evidence>
<dbReference type="Proteomes" id="UP000740883">
    <property type="component" value="Unassembled WGS sequence"/>
</dbReference>
<sequence>MRIIFLSLALISATARIETYPRCMSKLRGDRNTKTSTKGNYKVDPLTRETSDYYKEDNNLRLTSPEVLTVPHKKNKFKSTLEIIEEEDSDSCRPPSTPKSPQPDDKIAQKATSIEVEKSPKGVYEEDSKSDSSCSRMAFFNDDNLGRENITFAKMIC</sequence>
<keyword evidence="4" id="KW-1185">Reference proteome</keyword>
<feature type="region of interest" description="Disordered" evidence="1">
    <location>
        <begin position="84"/>
        <end position="136"/>
    </location>
</feature>
<protein>
    <submittedName>
        <fullName evidence="3">Uncharacterized protein</fullName>
    </submittedName>
</protein>
<evidence type="ECO:0000256" key="1">
    <source>
        <dbReference type="SAM" id="MobiDB-lite"/>
    </source>
</evidence>
<evidence type="ECO:0000313" key="4">
    <source>
        <dbReference type="Proteomes" id="UP000740883"/>
    </source>
</evidence>
<organism evidence="3 4">
    <name type="scientific">Nosema granulosis</name>
    <dbReference type="NCBI Taxonomy" id="83296"/>
    <lineage>
        <taxon>Eukaryota</taxon>
        <taxon>Fungi</taxon>
        <taxon>Fungi incertae sedis</taxon>
        <taxon>Microsporidia</taxon>
        <taxon>Nosematidae</taxon>
        <taxon>Nosema</taxon>
    </lineage>
</organism>
<feature type="signal peptide" evidence="2">
    <location>
        <begin position="1"/>
        <end position="19"/>
    </location>
</feature>
<feature type="compositionally biased region" description="Basic and acidic residues" evidence="1">
    <location>
        <begin position="115"/>
        <end position="130"/>
    </location>
</feature>
<comment type="caution">
    <text evidence="3">The sequence shown here is derived from an EMBL/GenBank/DDBJ whole genome shotgun (WGS) entry which is preliminary data.</text>
</comment>
<evidence type="ECO:0000256" key="2">
    <source>
        <dbReference type="SAM" id="SignalP"/>
    </source>
</evidence>
<gene>
    <name evidence="3" type="ORF">NGRA_0077</name>
</gene>
<feature type="chain" id="PRO_5040482363" evidence="2">
    <location>
        <begin position="20"/>
        <end position="157"/>
    </location>
</feature>
<name>A0A9P6L0E2_9MICR</name>
<accession>A0A9P6L0E2</accession>
<keyword evidence="2" id="KW-0732">Signal</keyword>
<reference evidence="3 4" key="1">
    <citation type="journal article" date="2020" name="Genome Biol. Evol.">
        <title>Comparative genomics of strictly vertically transmitted, feminizing microsporidia endosymbionts of amphipod crustaceans.</title>
        <authorList>
            <person name="Cormier A."/>
            <person name="Chebbi M.A."/>
            <person name="Giraud I."/>
            <person name="Wattier R."/>
            <person name="Teixeira M."/>
            <person name="Gilbert C."/>
            <person name="Rigaud T."/>
            <person name="Cordaux R."/>
        </authorList>
    </citation>
    <scope>NUCLEOTIDE SEQUENCE [LARGE SCALE GENOMIC DNA]</scope>
    <source>
        <strain evidence="3 4">Ou3-Ou53</strain>
    </source>
</reference>
<dbReference type="EMBL" id="SBJO01000002">
    <property type="protein sequence ID" value="KAF9765036.1"/>
    <property type="molecule type" value="Genomic_DNA"/>
</dbReference>
<dbReference type="AlphaFoldDB" id="A0A9P6L0E2"/>